<dbReference type="RefSeq" id="WP_089830320.1">
    <property type="nucleotide sequence ID" value="NZ_BJWI01000040.1"/>
</dbReference>
<evidence type="ECO:0000313" key="4">
    <source>
        <dbReference type="Proteomes" id="UP000321547"/>
    </source>
</evidence>
<evidence type="ECO:0000313" key="3">
    <source>
        <dbReference type="Proteomes" id="UP000242243"/>
    </source>
</evidence>
<reference evidence="2 3" key="1">
    <citation type="submission" date="2016-10" db="EMBL/GenBank/DDBJ databases">
        <authorList>
            <person name="de Groot N.N."/>
        </authorList>
    </citation>
    <scope>NUCLEOTIDE SEQUENCE [LARGE SCALE GENOMIC DNA]</scope>
    <source>
        <strain evidence="2 3">DSM 17073</strain>
    </source>
</reference>
<evidence type="ECO:0000313" key="2">
    <source>
        <dbReference type="EMBL" id="SFP07636.1"/>
    </source>
</evidence>
<evidence type="ECO:0000313" key="1">
    <source>
        <dbReference type="EMBL" id="GEM02490.1"/>
    </source>
</evidence>
<keyword evidence="4" id="KW-1185">Reference proteome</keyword>
<dbReference type="Gene3D" id="1.10.1220.160">
    <property type="entry name" value="DNA sulphur modification protein DndE"/>
    <property type="match status" value="1"/>
</dbReference>
<dbReference type="InterPro" id="IPR014969">
    <property type="entry name" value="DNA_S_DndE"/>
</dbReference>
<reference evidence="1 4" key="2">
    <citation type="submission" date="2019-07" db="EMBL/GenBank/DDBJ databases">
        <title>Whole genome shotgun sequence of Halolactibacillus halophilus NBRC 100868.</title>
        <authorList>
            <person name="Hosoyama A."/>
            <person name="Uohara A."/>
            <person name="Ohji S."/>
            <person name="Ichikawa N."/>
        </authorList>
    </citation>
    <scope>NUCLEOTIDE SEQUENCE [LARGE SCALE GENOMIC DNA]</scope>
    <source>
        <strain evidence="1 4">NBRC 100868</strain>
    </source>
</reference>
<name>A0A1I5MFA6_9BACI</name>
<accession>A0A1I5MFA6</accession>
<organism evidence="2 3">
    <name type="scientific">Halolactibacillus halophilus</name>
    <dbReference type="NCBI Taxonomy" id="306540"/>
    <lineage>
        <taxon>Bacteria</taxon>
        <taxon>Bacillati</taxon>
        <taxon>Bacillota</taxon>
        <taxon>Bacilli</taxon>
        <taxon>Bacillales</taxon>
        <taxon>Bacillaceae</taxon>
        <taxon>Halolactibacillus</taxon>
    </lineage>
</organism>
<dbReference type="OrthoDB" id="512647at2"/>
<dbReference type="Proteomes" id="UP000242243">
    <property type="component" value="Unassembled WGS sequence"/>
</dbReference>
<protein>
    <submittedName>
        <fullName evidence="2">DNA sulfur modification protein DndE</fullName>
    </submittedName>
</protein>
<gene>
    <name evidence="1" type="ORF">HHA03_20220</name>
    <name evidence="2" type="ORF">SAMN05421839_10540</name>
</gene>
<dbReference type="EMBL" id="FOXC01000005">
    <property type="protein sequence ID" value="SFP07636.1"/>
    <property type="molecule type" value="Genomic_DNA"/>
</dbReference>
<proteinExistence type="predicted"/>
<dbReference type="Proteomes" id="UP000321547">
    <property type="component" value="Unassembled WGS sequence"/>
</dbReference>
<dbReference type="EMBL" id="BJWI01000040">
    <property type="protein sequence ID" value="GEM02490.1"/>
    <property type="molecule type" value="Genomic_DNA"/>
</dbReference>
<dbReference type="InterPro" id="IPR038472">
    <property type="entry name" value="DndE_sf"/>
</dbReference>
<dbReference type="STRING" id="306540.SAMN05421839_10540"/>
<dbReference type="Pfam" id="PF08870">
    <property type="entry name" value="DndE"/>
    <property type="match status" value="1"/>
</dbReference>
<dbReference type="AlphaFoldDB" id="A0A1I5MFA6"/>
<sequence length="130" mass="14970">MNFRLKTTEEVAEILKELQSTTNLRPNLLSRIAISLSVLEKSIPNYVESDLNGLDFNRATLTGDQDYFYKAIITQHFGKPLTEEEYFPDLFNAHLTRGIEILSNEYKHLGNYEKLLNYLVNISITQLGEV</sequence>